<evidence type="ECO:0000256" key="10">
    <source>
        <dbReference type="ARBA" id="ARBA00022989"/>
    </source>
</evidence>
<dbReference type="InterPro" id="IPR005027">
    <property type="entry name" value="Glyco_trans_43"/>
</dbReference>
<evidence type="ECO:0000256" key="11">
    <source>
        <dbReference type="ARBA" id="ARBA00023034"/>
    </source>
</evidence>
<dbReference type="GO" id="GO:0005975">
    <property type="term" value="P:carbohydrate metabolic process"/>
    <property type="evidence" value="ECO:0007669"/>
    <property type="project" value="TreeGrafter"/>
</dbReference>
<evidence type="ECO:0000256" key="5">
    <source>
        <dbReference type="ARBA" id="ARBA00012641"/>
    </source>
</evidence>
<sequence length="308" mass="35405">MSEVRIRPRQVLVLIIVFLVVLLMVHRNGKRTCQGPSYLQAMYGKMQDEELPTIYCITPTYARPQQKAELTRLSHIFMLVPNLHWVLVEDAETTTELVRNLIERAGLTQRATQLNTKTPAAFKLKHNDPNWIKPRGVEQRNLALSWVRTNANVDKHSIVYFMDDDNSYSVELFAEMSKLEKGKVGVWPVGLVGGLMVEKPLLNSETKEVIGFNAAWRPERPFPIDMAGFAISTDLFFKYPQATFSYEVQRGYQESEILRHLTTRSELQPLANNCQEVLVWHTRTEKTKLTNEEALNKQGKRSNEGMEV</sequence>
<keyword evidence="8 18" id="KW-0479">Metal-binding</keyword>
<dbReference type="GO" id="GO:0046872">
    <property type="term" value="F:metal ion binding"/>
    <property type="evidence" value="ECO:0007669"/>
    <property type="project" value="UniProtKB-KW"/>
</dbReference>
<organism evidence="21 22">
    <name type="scientific">Lucilia cuprina</name>
    <name type="common">Green bottle fly</name>
    <name type="synonym">Australian sheep blowfly</name>
    <dbReference type="NCBI Taxonomy" id="7375"/>
    <lineage>
        <taxon>Eukaryota</taxon>
        <taxon>Metazoa</taxon>
        <taxon>Ecdysozoa</taxon>
        <taxon>Arthropoda</taxon>
        <taxon>Hexapoda</taxon>
        <taxon>Insecta</taxon>
        <taxon>Pterygota</taxon>
        <taxon>Neoptera</taxon>
        <taxon>Endopterygota</taxon>
        <taxon>Diptera</taxon>
        <taxon>Brachycera</taxon>
        <taxon>Muscomorpha</taxon>
        <taxon>Oestroidea</taxon>
        <taxon>Calliphoridae</taxon>
        <taxon>Luciliinae</taxon>
        <taxon>Lucilia</taxon>
    </lineage>
</organism>
<keyword evidence="7" id="KW-0812">Transmembrane</keyword>
<name>A0A0L0BT89_LUCCU</name>
<comment type="caution">
    <text evidence="21">The sequence shown here is derived from an EMBL/GenBank/DDBJ whole genome shotgun (WGS) entry which is preliminary data.</text>
</comment>
<keyword evidence="13" id="KW-0325">Glycoprotein</keyword>
<evidence type="ECO:0000256" key="16">
    <source>
        <dbReference type="PIRSR" id="PIRSR605027-1"/>
    </source>
</evidence>
<evidence type="ECO:0000256" key="9">
    <source>
        <dbReference type="ARBA" id="ARBA00022968"/>
    </source>
</evidence>
<gene>
    <name evidence="21" type="ORF">FF38_00143</name>
</gene>
<comment type="similarity">
    <text evidence="4 20">Belongs to the glycosyltransferase 43 family.</text>
</comment>
<accession>A0A0L0BT89</accession>
<dbReference type="PANTHER" id="PTHR10896">
    <property type="entry name" value="GALACTOSYLGALACTOSYLXYLOSYLPROTEIN 3-BETA-GLUCURONOSYLTRANSFERASE BETA-1,3-GLUCURONYLTRANSFERASE"/>
    <property type="match status" value="1"/>
</dbReference>
<dbReference type="EMBL" id="JRES01001388">
    <property type="protein sequence ID" value="KNC23208.1"/>
    <property type="molecule type" value="Genomic_DNA"/>
</dbReference>
<feature type="binding site" evidence="17">
    <location>
        <position position="90"/>
    </location>
    <ligand>
        <name>UDP-alpha-D-glucuronate</name>
        <dbReference type="ChEBI" id="CHEBI:58052"/>
    </ligand>
</feature>
<evidence type="ECO:0000256" key="20">
    <source>
        <dbReference type="RuleBase" id="RU363127"/>
    </source>
</evidence>
<feature type="binding site" evidence="18">
    <location>
        <position position="165"/>
    </location>
    <ligand>
        <name>Mn(2+)</name>
        <dbReference type="ChEBI" id="CHEBI:29035"/>
    </ligand>
</feature>
<feature type="binding site" evidence="17">
    <location>
        <begin position="281"/>
        <end position="283"/>
    </location>
    <ligand>
        <name>UDP-alpha-D-glucuronate</name>
        <dbReference type="ChEBI" id="CHEBI:58052"/>
    </ligand>
</feature>
<evidence type="ECO:0000256" key="14">
    <source>
        <dbReference type="ARBA" id="ARBA00023211"/>
    </source>
</evidence>
<dbReference type="FunFam" id="3.90.550.10:FF:000044">
    <property type="entry name" value="Galactosylgalactosylxylosylprotein 3-beta-glucuronosyltransferase"/>
    <property type="match status" value="1"/>
</dbReference>
<dbReference type="OrthoDB" id="675023at2759"/>
<dbReference type="AlphaFoldDB" id="A0A0L0BT89"/>
<evidence type="ECO:0000256" key="2">
    <source>
        <dbReference type="ARBA" id="ARBA00004323"/>
    </source>
</evidence>
<dbReference type="GO" id="GO:0000139">
    <property type="term" value="C:Golgi membrane"/>
    <property type="evidence" value="ECO:0007669"/>
    <property type="project" value="UniProtKB-SubCell"/>
</dbReference>
<feature type="binding site" evidence="17">
    <location>
        <begin position="59"/>
        <end position="61"/>
    </location>
    <ligand>
        <name>UDP-alpha-D-glucuronate</name>
        <dbReference type="ChEBI" id="CHEBI:58052"/>
    </ligand>
</feature>
<dbReference type="PANTHER" id="PTHR10896:SF65">
    <property type="entry name" value="GALACTOSYLGALACTOSYLXYLOSYLPROTEIN 3-BETA-GLUCURONOSYLTRANSFERASE 3"/>
    <property type="match status" value="1"/>
</dbReference>
<dbReference type="UniPathway" id="UPA00378"/>
<feature type="binding site" evidence="17">
    <location>
        <begin position="163"/>
        <end position="165"/>
    </location>
    <ligand>
        <name>UDP-alpha-D-glucuronate</name>
        <dbReference type="ChEBI" id="CHEBI:58052"/>
    </ligand>
</feature>
<dbReference type="GO" id="GO:0015018">
    <property type="term" value="F:galactosylgalactosylxylosylprotein 3-beta-glucuronosyltransferase activity"/>
    <property type="evidence" value="ECO:0007669"/>
    <property type="project" value="UniProtKB-UniRule"/>
</dbReference>
<comment type="catalytic activity">
    <reaction evidence="15 20">
        <text>3-O-(beta-D-galactosyl-(1-&gt;3)-beta-D-galactosyl-(1-&gt;4)-beta-D-xylosyl)-L-seryl-[protein] + UDP-alpha-D-glucuronate = 3-O-(beta-D-GlcA-(1-&gt;3)-beta-D-Gal-(1-&gt;3)-beta-D-Gal-(1-&gt;4)-beta-D-Xyl)-L-seryl-[protein] + UDP + H(+)</text>
        <dbReference type="Rhea" id="RHEA:24168"/>
        <dbReference type="Rhea" id="RHEA-COMP:12571"/>
        <dbReference type="Rhea" id="RHEA-COMP:12573"/>
        <dbReference type="ChEBI" id="CHEBI:15378"/>
        <dbReference type="ChEBI" id="CHEBI:58052"/>
        <dbReference type="ChEBI" id="CHEBI:58223"/>
        <dbReference type="ChEBI" id="CHEBI:132090"/>
        <dbReference type="ChEBI" id="CHEBI:132093"/>
        <dbReference type="EC" id="2.4.1.135"/>
    </reaction>
</comment>
<dbReference type="STRING" id="7375.A0A0L0BT89"/>
<proteinExistence type="inferred from homology"/>
<evidence type="ECO:0000256" key="13">
    <source>
        <dbReference type="ARBA" id="ARBA00023180"/>
    </source>
</evidence>
<evidence type="ECO:0000256" key="18">
    <source>
        <dbReference type="PIRSR" id="PIRSR605027-3"/>
    </source>
</evidence>
<keyword evidence="10" id="KW-1133">Transmembrane helix</keyword>
<feature type="active site" description="Proton donor/acceptor" evidence="16">
    <location>
        <position position="254"/>
    </location>
</feature>
<evidence type="ECO:0000256" key="12">
    <source>
        <dbReference type="ARBA" id="ARBA00023136"/>
    </source>
</evidence>
<evidence type="ECO:0000256" key="1">
    <source>
        <dbReference type="ARBA" id="ARBA00001936"/>
    </source>
</evidence>
<keyword evidence="9 20" id="KW-0735">Signal-anchor</keyword>
<dbReference type="Pfam" id="PF03360">
    <property type="entry name" value="Glyco_transf_43"/>
    <property type="match status" value="1"/>
</dbReference>
<dbReference type="EC" id="2.4.1.135" evidence="5 20"/>
<evidence type="ECO:0000256" key="15">
    <source>
        <dbReference type="ARBA" id="ARBA00047979"/>
    </source>
</evidence>
<evidence type="ECO:0000313" key="21">
    <source>
        <dbReference type="EMBL" id="KNC23208.1"/>
    </source>
</evidence>
<feature type="binding site" evidence="17">
    <location>
        <position position="140"/>
    </location>
    <ligand>
        <name>UDP-alpha-D-glucuronate</name>
        <dbReference type="ChEBI" id="CHEBI:58052"/>
    </ligand>
</feature>
<dbReference type="Proteomes" id="UP000037069">
    <property type="component" value="Unassembled WGS sequence"/>
</dbReference>
<dbReference type="InterPro" id="IPR029044">
    <property type="entry name" value="Nucleotide-diphossugar_trans"/>
</dbReference>
<feature type="site" description="Interaction with galactose moiety of substrate glycoprotein" evidence="19">
    <location>
        <position position="291"/>
    </location>
</feature>
<evidence type="ECO:0000256" key="6">
    <source>
        <dbReference type="ARBA" id="ARBA00022679"/>
    </source>
</evidence>
<dbReference type="GO" id="GO:0050650">
    <property type="term" value="P:chondroitin sulfate proteoglycan biosynthetic process"/>
    <property type="evidence" value="ECO:0007669"/>
    <property type="project" value="TreeGrafter"/>
</dbReference>
<comment type="pathway">
    <text evidence="3 20">Protein modification; protein glycosylation.</text>
</comment>
<dbReference type="OMA" id="HTAWEPT"/>
<dbReference type="SUPFAM" id="SSF53448">
    <property type="entry name" value="Nucleotide-diphospho-sugar transferases"/>
    <property type="match status" value="1"/>
</dbReference>
<evidence type="ECO:0000313" key="22">
    <source>
        <dbReference type="Proteomes" id="UP000037069"/>
    </source>
</evidence>
<keyword evidence="6 20" id="KW-0808">Transferase</keyword>
<evidence type="ECO:0000256" key="7">
    <source>
        <dbReference type="ARBA" id="ARBA00022692"/>
    </source>
</evidence>
<keyword evidence="14 18" id="KW-0464">Manganese</keyword>
<protein>
    <recommendedName>
        <fullName evidence="5 20">Galactosylgalactosylxylosylprotein 3-beta-glucuronosyltransferase</fullName>
        <ecNumber evidence="5 20">2.4.1.135</ecNumber>
    </recommendedName>
</protein>
<dbReference type="CDD" id="cd00218">
    <property type="entry name" value="GlcAT-I"/>
    <property type="match status" value="1"/>
</dbReference>
<keyword evidence="12" id="KW-0472">Membrane</keyword>
<evidence type="ECO:0000256" key="8">
    <source>
        <dbReference type="ARBA" id="ARBA00022723"/>
    </source>
</evidence>
<evidence type="ECO:0000256" key="3">
    <source>
        <dbReference type="ARBA" id="ARBA00004922"/>
    </source>
</evidence>
<evidence type="ECO:0000256" key="19">
    <source>
        <dbReference type="PIRSR" id="PIRSR605027-4"/>
    </source>
</evidence>
<keyword evidence="11 20" id="KW-0333">Golgi apparatus</keyword>
<feature type="site" description="Interaction with galactose moiety of substrate glycoprotein" evidence="19">
    <location>
        <position position="198"/>
    </location>
</feature>
<evidence type="ECO:0000256" key="17">
    <source>
        <dbReference type="PIRSR" id="PIRSR605027-2"/>
    </source>
</evidence>
<comment type="subcellular location">
    <subcellularLocation>
        <location evidence="2 20">Golgi apparatus membrane</location>
        <topology evidence="2 20">Single-pass type II membrane protein</topology>
    </subcellularLocation>
</comment>
<comment type="cofactor">
    <cofactor evidence="1 18 20">
        <name>Mn(2+)</name>
        <dbReference type="ChEBI" id="CHEBI:29035"/>
    </cofactor>
</comment>
<keyword evidence="22" id="KW-1185">Reference proteome</keyword>
<reference evidence="21 22" key="1">
    <citation type="journal article" date="2015" name="Nat. Commun.">
        <title>Lucilia cuprina genome unlocks parasitic fly biology to underpin future interventions.</title>
        <authorList>
            <person name="Anstead C.A."/>
            <person name="Korhonen P.K."/>
            <person name="Young N.D."/>
            <person name="Hall R.S."/>
            <person name="Jex A.R."/>
            <person name="Murali S.C."/>
            <person name="Hughes D.S."/>
            <person name="Lee S.F."/>
            <person name="Perry T."/>
            <person name="Stroehlein A.J."/>
            <person name="Ansell B.R."/>
            <person name="Breugelmans B."/>
            <person name="Hofmann A."/>
            <person name="Qu J."/>
            <person name="Dugan S."/>
            <person name="Lee S.L."/>
            <person name="Chao H."/>
            <person name="Dinh H."/>
            <person name="Han Y."/>
            <person name="Doddapaneni H.V."/>
            <person name="Worley K.C."/>
            <person name="Muzny D.M."/>
            <person name="Ioannidis P."/>
            <person name="Waterhouse R.M."/>
            <person name="Zdobnov E.M."/>
            <person name="James P.J."/>
            <person name="Bagnall N.H."/>
            <person name="Kotze A.C."/>
            <person name="Gibbs R.A."/>
            <person name="Richards S."/>
            <person name="Batterham P."/>
            <person name="Gasser R.B."/>
        </authorList>
    </citation>
    <scope>NUCLEOTIDE SEQUENCE [LARGE SCALE GENOMIC DNA]</scope>
    <source>
        <strain evidence="21 22">LS</strain>
        <tissue evidence="21">Full body</tissue>
    </source>
</reference>
<evidence type="ECO:0000256" key="4">
    <source>
        <dbReference type="ARBA" id="ARBA00007706"/>
    </source>
</evidence>
<feature type="binding site" evidence="17">
    <location>
        <position position="135"/>
    </location>
    <ligand>
        <name>UDP-alpha-D-glucuronate</name>
        <dbReference type="ChEBI" id="CHEBI:58052"/>
    </ligand>
</feature>
<dbReference type="Gene3D" id="3.90.550.10">
    <property type="entry name" value="Spore Coat Polysaccharide Biosynthesis Protein SpsA, Chain A"/>
    <property type="match status" value="1"/>
</dbReference>